<keyword evidence="9" id="KW-0325">Glycoprotein</keyword>
<feature type="transmembrane region" description="Helical" evidence="12">
    <location>
        <begin position="131"/>
        <end position="152"/>
    </location>
</feature>
<evidence type="ECO:0000256" key="9">
    <source>
        <dbReference type="ARBA" id="ARBA00023180"/>
    </source>
</evidence>
<evidence type="ECO:0000256" key="11">
    <source>
        <dbReference type="ARBA" id="ARBA00023303"/>
    </source>
</evidence>
<evidence type="ECO:0000259" key="13">
    <source>
        <dbReference type="Pfam" id="PF00060"/>
    </source>
</evidence>
<keyword evidence="6" id="KW-0406">Ion transport</keyword>
<evidence type="ECO:0000256" key="6">
    <source>
        <dbReference type="ARBA" id="ARBA00023065"/>
    </source>
</evidence>
<keyword evidence="8" id="KW-0675">Receptor</keyword>
<evidence type="ECO:0000259" key="14">
    <source>
        <dbReference type="Pfam" id="PF10613"/>
    </source>
</evidence>
<dbReference type="GO" id="GO:0015276">
    <property type="term" value="F:ligand-gated monoatomic ion channel activity"/>
    <property type="evidence" value="ECO:0007669"/>
    <property type="project" value="InterPro"/>
</dbReference>
<dbReference type="Pfam" id="PF10613">
    <property type="entry name" value="Lig_chan-Glu_bd"/>
    <property type="match status" value="1"/>
</dbReference>
<dbReference type="GO" id="GO:0016020">
    <property type="term" value="C:membrane"/>
    <property type="evidence" value="ECO:0007669"/>
    <property type="project" value="UniProtKB-SubCell"/>
</dbReference>
<keyword evidence="4 12" id="KW-0812">Transmembrane</keyword>
<keyword evidence="11" id="KW-0407">Ion channel</keyword>
<feature type="domain" description="Ionotropic glutamate receptor C-terminal" evidence="13">
    <location>
        <begin position="130"/>
        <end position="278"/>
    </location>
</feature>
<feature type="domain" description="Ionotropic glutamate receptor L-glutamate and glycine-binding" evidence="14">
    <location>
        <begin position="29"/>
        <end position="101"/>
    </location>
</feature>
<dbReference type="InterPro" id="IPR019594">
    <property type="entry name" value="Glu/Gly-bd"/>
</dbReference>
<comment type="caution">
    <text evidence="15">The sequence shown here is derived from an EMBL/GenBank/DDBJ whole genome shotgun (WGS) entry which is preliminary data.</text>
</comment>
<keyword evidence="16" id="KW-1185">Reference proteome</keyword>
<sequence length="347" mass="39430">MESEVIGVAQSDPVYPRDSTLVFVNGTLVEASGHSIDLFLDLAYILKFKPVMKKGAGWGDKLPNGSWSGISTQLLANDADICISQATLNVDRAEVFTFFQPTYLGNYLAHFRQIPSRSLRNVFLQPFHEEVWLLLLVASIMALLSLKLMYVFKFKNIFYGFPWYVQDFTMGKQYEKGSLSDLLLWIVGCISQKGWSLTPEGLGMKIVFYTTIITTTIVYVAYSANLVAIFKTSDTPITEFSTLRKQLKIIGDKSIPFITDIVQNSSRQKKRSSHQEFMALNDAVEEVLATRSAFLTVDGFFNAFLDSNRTSYEYCQQISTIKALKTTRWAGMYARRNWSKKEVFGRR</sequence>
<dbReference type="AlphaFoldDB" id="A0A8J2K399"/>
<keyword evidence="3" id="KW-0813">Transport</keyword>
<evidence type="ECO:0000256" key="2">
    <source>
        <dbReference type="ARBA" id="ARBA00008685"/>
    </source>
</evidence>
<dbReference type="EMBL" id="CAJVCH010230800">
    <property type="protein sequence ID" value="CAG7732413.1"/>
    <property type="molecule type" value="Genomic_DNA"/>
</dbReference>
<keyword evidence="10" id="KW-1071">Ligand-gated ion channel</keyword>
<reference evidence="15" key="1">
    <citation type="submission" date="2021-06" db="EMBL/GenBank/DDBJ databases">
        <authorList>
            <person name="Hodson N. C."/>
            <person name="Mongue J. A."/>
            <person name="Jaron S. K."/>
        </authorList>
    </citation>
    <scope>NUCLEOTIDE SEQUENCE</scope>
</reference>
<protein>
    <submittedName>
        <fullName evidence="15">Uncharacterized protein</fullName>
    </submittedName>
</protein>
<evidence type="ECO:0000256" key="8">
    <source>
        <dbReference type="ARBA" id="ARBA00023170"/>
    </source>
</evidence>
<evidence type="ECO:0000256" key="4">
    <source>
        <dbReference type="ARBA" id="ARBA00022692"/>
    </source>
</evidence>
<organism evidence="15 16">
    <name type="scientific">Allacma fusca</name>
    <dbReference type="NCBI Taxonomy" id="39272"/>
    <lineage>
        <taxon>Eukaryota</taxon>
        <taxon>Metazoa</taxon>
        <taxon>Ecdysozoa</taxon>
        <taxon>Arthropoda</taxon>
        <taxon>Hexapoda</taxon>
        <taxon>Collembola</taxon>
        <taxon>Symphypleona</taxon>
        <taxon>Sminthuridae</taxon>
        <taxon>Allacma</taxon>
    </lineage>
</organism>
<comment type="subcellular location">
    <subcellularLocation>
        <location evidence="1">Membrane</location>
        <topology evidence="1">Multi-pass membrane protein</topology>
    </subcellularLocation>
</comment>
<dbReference type="Proteomes" id="UP000708208">
    <property type="component" value="Unassembled WGS sequence"/>
</dbReference>
<dbReference type="OrthoDB" id="6117597at2759"/>
<feature type="transmembrane region" description="Helical" evidence="12">
    <location>
        <begin position="206"/>
        <end position="230"/>
    </location>
</feature>
<evidence type="ECO:0000256" key="5">
    <source>
        <dbReference type="ARBA" id="ARBA00022989"/>
    </source>
</evidence>
<keyword evidence="5 12" id="KW-1133">Transmembrane helix</keyword>
<proteinExistence type="inferred from homology"/>
<evidence type="ECO:0000256" key="7">
    <source>
        <dbReference type="ARBA" id="ARBA00023136"/>
    </source>
</evidence>
<dbReference type="InterPro" id="IPR015683">
    <property type="entry name" value="Ionotropic_Glu_rcpt"/>
</dbReference>
<evidence type="ECO:0000313" key="16">
    <source>
        <dbReference type="Proteomes" id="UP000708208"/>
    </source>
</evidence>
<name>A0A8J2K399_9HEXA</name>
<gene>
    <name evidence="15" type="ORF">AFUS01_LOCUS20932</name>
</gene>
<evidence type="ECO:0000256" key="3">
    <source>
        <dbReference type="ARBA" id="ARBA00022448"/>
    </source>
</evidence>
<dbReference type="PANTHER" id="PTHR18966">
    <property type="entry name" value="IONOTROPIC GLUTAMATE RECEPTOR"/>
    <property type="match status" value="1"/>
</dbReference>
<keyword evidence="7 12" id="KW-0472">Membrane</keyword>
<evidence type="ECO:0000313" key="15">
    <source>
        <dbReference type="EMBL" id="CAG7732413.1"/>
    </source>
</evidence>
<evidence type="ECO:0000256" key="12">
    <source>
        <dbReference type="SAM" id="Phobius"/>
    </source>
</evidence>
<accession>A0A8J2K399</accession>
<dbReference type="Pfam" id="PF00060">
    <property type="entry name" value="Lig_chan"/>
    <property type="match status" value="1"/>
</dbReference>
<evidence type="ECO:0000256" key="10">
    <source>
        <dbReference type="ARBA" id="ARBA00023286"/>
    </source>
</evidence>
<comment type="similarity">
    <text evidence="2">Belongs to the glutamate-gated ion channel (TC 1.A.10.1) family.</text>
</comment>
<dbReference type="InterPro" id="IPR001320">
    <property type="entry name" value="Iontro_rcpt_C"/>
</dbReference>
<evidence type="ECO:0000256" key="1">
    <source>
        <dbReference type="ARBA" id="ARBA00004141"/>
    </source>
</evidence>